<sequence length="97" mass="11045">MTDFIQALGALRRPRLLIRAARHGIGEYNHSRDFKRVMRSDSTPAPERAVRKLMDAEAELDRRRREGDASYSPSRHVEIMIALMAEARSLLRGPMAA</sequence>
<accession>A0A2T0RYS7</accession>
<comment type="caution">
    <text evidence="1">The sequence shown here is derived from an EMBL/GenBank/DDBJ whole genome shotgun (WGS) entry which is preliminary data.</text>
</comment>
<dbReference type="EMBL" id="PVTD01000001">
    <property type="protein sequence ID" value="PRY26292.1"/>
    <property type="molecule type" value="Genomic_DNA"/>
</dbReference>
<dbReference type="Proteomes" id="UP000239480">
    <property type="component" value="Unassembled WGS sequence"/>
</dbReference>
<organism evidence="1 2">
    <name type="scientific">Aliiruegeria haliotis</name>
    <dbReference type="NCBI Taxonomy" id="1280846"/>
    <lineage>
        <taxon>Bacteria</taxon>
        <taxon>Pseudomonadati</taxon>
        <taxon>Pseudomonadota</taxon>
        <taxon>Alphaproteobacteria</taxon>
        <taxon>Rhodobacterales</taxon>
        <taxon>Roseobacteraceae</taxon>
        <taxon>Aliiruegeria</taxon>
    </lineage>
</organism>
<gene>
    <name evidence="1" type="ORF">CLV78_101387</name>
</gene>
<dbReference type="Pfam" id="PF20083">
    <property type="entry name" value="DUF6477"/>
    <property type="match status" value="1"/>
</dbReference>
<keyword evidence="2" id="KW-1185">Reference proteome</keyword>
<dbReference type="OrthoDB" id="7875218at2"/>
<evidence type="ECO:0000313" key="2">
    <source>
        <dbReference type="Proteomes" id="UP000239480"/>
    </source>
</evidence>
<reference evidence="1 2" key="1">
    <citation type="submission" date="2018-03" db="EMBL/GenBank/DDBJ databases">
        <title>Genomic Encyclopedia of Archaeal and Bacterial Type Strains, Phase II (KMG-II): from individual species to whole genera.</title>
        <authorList>
            <person name="Goeker M."/>
        </authorList>
    </citation>
    <scope>NUCLEOTIDE SEQUENCE [LARGE SCALE GENOMIC DNA]</scope>
    <source>
        <strain evidence="1 2">DSM 29328</strain>
    </source>
</reference>
<dbReference type="RefSeq" id="WP_106203079.1">
    <property type="nucleotide sequence ID" value="NZ_PVTD01000001.1"/>
</dbReference>
<protein>
    <submittedName>
        <fullName evidence="1">Uncharacterized protein</fullName>
    </submittedName>
</protein>
<dbReference type="InterPro" id="IPR045516">
    <property type="entry name" value="DUF6477"/>
</dbReference>
<name>A0A2T0RYS7_9RHOB</name>
<dbReference type="AlphaFoldDB" id="A0A2T0RYS7"/>
<proteinExistence type="predicted"/>
<evidence type="ECO:0000313" key="1">
    <source>
        <dbReference type="EMBL" id="PRY26292.1"/>
    </source>
</evidence>